<comment type="caution">
    <text evidence="1">The sequence shown here is derived from an EMBL/GenBank/DDBJ whole genome shotgun (WGS) entry which is preliminary data.</text>
</comment>
<evidence type="ECO:0000313" key="1">
    <source>
        <dbReference type="EMBL" id="RQH57452.1"/>
    </source>
</evidence>
<dbReference type="AlphaFoldDB" id="A0A3N6PCT2"/>
<dbReference type="Proteomes" id="UP000269154">
    <property type="component" value="Unassembled WGS sequence"/>
</dbReference>
<keyword evidence="2" id="KW-1185">Reference proteome</keyword>
<evidence type="ECO:0000313" key="2">
    <source>
        <dbReference type="Proteomes" id="UP000269154"/>
    </source>
</evidence>
<accession>A0A3N6PCT2</accession>
<sequence length="65" mass="7282">MGRATPLFKAKYFWSEAQIPYFPSWIPSWEGRGWVGLGGGLTFDFINPYGFNTPPSPGVQMRLVG</sequence>
<protein>
    <submittedName>
        <fullName evidence="1">Uncharacterized protein</fullName>
    </submittedName>
</protein>
<reference evidence="1 2" key="1">
    <citation type="journal article" date="2018" name="ACS Chem. Biol.">
        <title>Ketoreductase domain dysfunction expands chemodiversity: malyngamide biosynthesis in the cyanobacterium Okeania hirsuta.</title>
        <authorList>
            <person name="Moss N.A."/>
            <person name="Leao T."/>
            <person name="Rankin M."/>
            <person name="McCullough T.M."/>
            <person name="Qu P."/>
            <person name="Korobeynikov A."/>
            <person name="Smith J.L."/>
            <person name="Gerwick L."/>
            <person name="Gerwick W.H."/>
        </authorList>
    </citation>
    <scope>NUCLEOTIDE SEQUENCE [LARGE SCALE GENOMIC DNA]</scope>
    <source>
        <strain evidence="1 2">PAB10Feb10-1</strain>
    </source>
</reference>
<gene>
    <name evidence="1" type="ORF">D5R40_01135</name>
</gene>
<name>A0A3N6PCT2_9CYAN</name>
<organism evidence="1 2">
    <name type="scientific">Okeania hirsuta</name>
    <dbReference type="NCBI Taxonomy" id="1458930"/>
    <lineage>
        <taxon>Bacteria</taxon>
        <taxon>Bacillati</taxon>
        <taxon>Cyanobacteriota</taxon>
        <taxon>Cyanophyceae</taxon>
        <taxon>Oscillatoriophycideae</taxon>
        <taxon>Oscillatoriales</taxon>
        <taxon>Microcoleaceae</taxon>
        <taxon>Okeania</taxon>
    </lineage>
</organism>
<proteinExistence type="predicted"/>
<dbReference type="EMBL" id="RCBY01000003">
    <property type="protein sequence ID" value="RQH57452.1"/>
    <property type="molecule type" value="Genomic_DNA"/>
</dbReference>